<dbReference type="PANTHER" id="PTHR35561">
    <property type="entry name" value="RNA 2',3'-CYCLIC PHOSPHODIESTERASE"/>
    <property type="match status" value="1"/>
</dbReference>
<dbReference type="SUPFAM" id="SSF55144">
    <property type="entry name" value="LigT-like"/>
    <property type="match status" value="1"/>
</dbReference>
<protein>
    <recommendedName>
        <fullName evidence="2">RNA 2',3'-cyclic phosphodiesterase</fullName>
        <shortName evidence="2">RNA 2',3'-CPDase</shortName>
        <ecNumber evidence="2">3.1.4.58</ecNumber>
    </recommendedName>
</protein>
<evidence type="ECO:0000256" key="1">
    <source>
        <dbReference type="ARBA" id="ARBA00022801"/>
    </source>
</evidence>
<organism evidence="3 4">
    <name type="scientific">candidate division TA06 bacterium DG_78</name>
    <dbReference type="NCBI Taxonomy" id="1703772"/>
    <lineage>
        <taxon>Bacteria</taxon>
        <taxon>Bacteria division TA06</taxon>
    </lineage>
</organism>
<dbReference type="InterPro" id="IPR004175">
    <property type="entry name" value="RNA_CPDase"/>
</dbReference>
<comment type="caution">
    <text evidence="3">The sequence shown here is derived from an EMBL/GenBank/DDBJ whole genome shotgun (WGS) entry which is preliminary data.</text>
</comment>
<dbReference type="GO" id="GO:0004113">
    <property type="term" value="F:2',3'-cyclic-nucleotide 3'-phosphodiesterase activity"/>
    <property type="evidence" value="ECO:0007669"/>
    <property type="project" value="InterPro"/>
</dbReference>
<comment type="catalytic activity">
    <reaction evidence="2">
        <text>a 3'-end 2',3'-cyclophospho-ribonucleotide-RNA + H2O = a 3'-end 2'-phospho-ribonucleotide-RNA + H(+)</text>
        <dbReference type="Rhea" id="RHEA:11828"/>
        <dbReference type="Rhea" id="RHEA-COMP:10464"/>
        <dbReference type="Rhea" id="RHEA-COMP:17353"/>
        <dbReference type="ChEBI" id="CHEBI:15377"/>
        <dbReference type="ChEBI" id="CHEBI:15378"/>
        <dbReference type="ChEBI" id="CHEBI:83064"/>
        <dbReference type="ChEBI" id="CHEBI:173113"/>
        <dbReference type="EC" id="3.1.4.58"/>
    </reaction>
</comment>
<dbReference type="Gene3D" id="3.90.1140.10">
    <property type="entry name" value="Cyclic phosphodiesterase"/>
    <property type="match status" value="1"/>
</dbReference>
<feature type="active site" description="Proton acceptor" evidence="2">
    <location>
        <position position="126"/>
    </location>
</feature>
<feature type="short sequence motif" description="HXTX 2" evidence="2">
    <location>
        <begin position="126"/>
        <end position="129"/>
    </location>
</feature>
<accession>A0A0S7YJQ2</accession>
<feature type="active site" description="Proton donor" evidence="2">
    <location>
        <position position="40"/>
    </location>
</feature>
<dbReference type="PATRIC" id="fig|1703772.3.peg.1877"/>
<dbReference type="GO" id="GO:0008664">
    <property type="term" value="F:RNA 2',3'-cyclic 3'-phosphodiesterase activity"/>
    <property type="evidence" value="ECO:0007669"/>
    <property type="project" value="UniProtKB-EC"/>
</dbReference>
<dbReference type="NCBIfam" id="TIGR02258">
    <property type="entry name" value="2_5_ligase"/>
    <property type="match status" value="1"/>
</dbReference>
<dbReference type="Proteomes" id="UP000051012">
    <property type="component" value="Unassembled WGS sequence"/>
</dbReference>
<dbReference type="PANTHER" id="PTHR35561:SF1">
    <property type="entry name" value="RNA 2',3'-CYCLIC PHOSPHODIESTERASE"/>
    <property type="match status" value="1"/>
</dbReference>
<name>A0A0S7YJQ2_UNCT6</name>
<evidence type="ECO:0000313" key="3">
    <source>
        <dbReference type="EMBL" id="KPJ74444.1"/>
    </source>
</evidence>
<dbReference type="AlphaFoldDB" id="A0A0S7YJQ2"/>
<dbReference type="Pfam" id="PF13563">
    <property type="entry name" value="2_5_RNA_ligase2"/>
    <property type="match status" value="1"/>
</dbReference>
<feature type="short sequence motif" description="HXTX 1" evidence="2">
    <location>
        <begin position="40"/>
        <end position="43"/>
    </location>
</feature>
<dbReference type="EC" id="3.1.4.58" evidence="2"/>
<gene>
    <name evidence="3" type="ORF">AMJ52_00610</name>
</gene>
<comment type="function">
    <text evidence="2">Hydrolyzes RNA 2',3'-cyclic phosphodiester to an RNA 2'-phosphomonoester.</text>
</comment>
<evidence type="ECO:0000256" key="2">
    <source>
        <dbReference type="HAMAP-Rule" id="MF_01940"/>
    </source>
</evidence>
<proteinExistence type="inferred from homology"/>
<keyword evidence="1 2" id="KW-0378">Hydrolase</keyword>
<dbReference type="EMBL" id="LJNI01000004">
    <property type="protein sequence ID" value="KPJ74444.1"/>
    <property type="molecule type" value="Genomic_DNA"/>
</dbReference>
<dbReference type="HAMAP" id="MF_01940">
    <property type="entry name" value="RNA_CPDase"/>
    <property type="match status" value="1"/>
</dbReference>
<dbReference type="InterPro" id="IPR009097">
    <property type="entry name" value="Cyclic_Pdiesterase"/>
</dbReference>
<reference evidence="3 4" key="1">
    <citation type="journal article" date="2015" name="Microbiome">
        <title>Genomic resolution of linkages in carbon, nitrogen, and sulfur cycling among widespread estuary sediment bacteria.</title>
        <authorList>
            <person name="Baker B.J."/>
            <person name="Lazar C.S."/>
            <person name="Teske A.P."/>
            <person name="Dick G.J."/>
        </authorList>
    </citation>
    <scope>NUCLEOTIDE SEQUENCE [LARGE SCALE GENOMIC DNA]</scope>
    <source>
        <strain evidence="3">DG_78</strain>
    </source>
</reference>
<comment type="similarity">
    <text evidence="2">Belongs to the 2H phosphoesterase superfamily. ThpR family.</text>
</comment>
<evidence type="ECO:0000313" key="4">
    <source>
        <dbReference type="Proteomes" id="UP000051012"/>
    </source>
</evidence>
<sequence length="181" mass="20708">MRTFIAIEVPEKIRKEIDDVVTDEKKRGLPIKWVKCENLHITLKFLGEIDEYKKKEILPALQKLTNEVTPFHISLESIGCFPTPKNPRVVWVGVIQGKEKLCSIAQNVETALAGCGFKEEKRFHPHLTIGRIKKFCNVDEILERQITSASFLVNSIVLFKSTLKPEGSIYEVLQKFPFGKQ</sequence>